<feature type="region of interest" description="Disordered" evidence="2">
    <location>
        <begin position="492"/>
        <end position="534"/>
    </location>
</feature>
<keyword evidence="4" id="KW-1185">Reference proteome</keyword>
<dbReference type="InterPro" id="IPR018554">
    <property type="entry name" value="FRQ"/>
</dbReference>
<dbReference type="GO" id="GO:0007623">
    <property type="term" value="P:circadian rhythm"/>
    <property type="evidence" value="ECO:0007669"/>
    <property type="project" value="InterPro"/>
</dbReference>
<feature type="compositionally biased region" description="Low complexity" evidence="2">
    <location>
        <begin position="821"/>
        <end position="834"/>
    </location>
</feature>
<feature type="region of interest" description="Disordered" evidence="2">
    <location>
        <begin position="1"/>
        <end position="72"/>
    </location>
</feature>
<protein>
    <recommendedName>
        <fullName evidence="5">Frequency clock protein</fullName>
    </recommendedName>
</protein>
<evidence type="ECO:0000313" key="4">
    <source>
        <dbReference type="Proteomes" id="UP000799757"/>
    </source>
</evidence>
<feature type="compositionally biased region" description="Polar residues" evidence="2">
    <location>
        <begin position="641"/>
        <end position="653"/>
    </location>
</feature>
<feature type="region of interest" description="Disordered" evidence="2">
    <location>
        <begin position="686"/>
        <end position="712"/>
    </location>
</feature>
<evidence type="ECO:0000256" key="1">
    <source>
        <dbReference type="SAM" id="Coils"/>
    </source>
</evidence>
<dbReference type="GO" id="GO:0006355">
    <property type="term" value="P:regulation of DNA-templated transcription"/>
    <property type="evidence" value="ECO:0007669"/>
    <property type="project" value="InterPro"/>
</dbReference>
<dbReference type="OrthoDB" id="2536795at2759"/>
<feature type="region of interest" description="Disordered" evidence="2">
    <location>
        <begin position="236"/>
        <end position="268"/>
    </location>
</feature>
<organism evidence="3 4">
    <name type="scientific">Melanomma pulvis-pyrius CBS 109.77</name>
    <dbReference type="NCBI Taxonomy" id="1314802"/>
    <lineage>
        <taxon>Eukaryota</taxon>
        <taxon>Fungi</taxon>
        <taxon>Dikarya</taxon>
        <taxon>Ascomycota</taxon>
        <taxon>Pezizomycotina</taxon>
        <taxon>Dothideomycetes</taxon>
        <taxon>Pleosporomycetidae</taxon>
        <taxon>Pleosporales</taxon>
        <taxon>Melanommataceae</taxon>
        <taxon>Melanomma</taxon>
    </lineage>
</organism>
<feature type="region of interest" description="Disordered" evidence="2">
    <location>
        <begin position="959"/>
        <end position="1003"/>
    </location>
</feature>
<accession>A0A6A6XJ62</accession>
<gene>
    <name evidence="3" type="ORF">K505DRAFT_347869</name>
</gene>
<dbReference type="EMBL" id="MU001828">
    <property type="protein sequence ID" value="KAF2796556.1"/>
    <property type="molecule type" value="Genomic_DNA"/>
</dbReference>
<feature type="compositionally biased region" description="Polar residues" evidence="2">
    <location>
        <begin position="1"/>
        <end position="12"/>
    </location>
</feature>
<name>A0A6A6XJ62_9PLEO</name>
<feature type="compositionally biased region" description="Polar residues" evidence="2">
    <location>
        <begin position="960"/>
        <end position="990"/>
    </location>
</feature>
<feature type="compositionally biased region" description="Polar residues" evidence="2">
    <location>
        <begin position="236"/>
        <end position="249"/>
    </location>
</feature>
<evidence type="ECO:0000313" key="3">
    <source>
        <dbReference type="EMBL" id="KAF2796556.1"/>
    </source>
</evidence>
<reference evidence="3" key="1">
    <citation type="journal article" date="2020" name="Stud. Mycol.">
        <title>101 Dothideomycetes genomes: a test case for predicting lifestyles and emergence of pathogens.</title>
        <authorList>
            <person name="Haridas S."/>
            <person name="Albert R."/>
            <person name="Binder M."/>
            <person name="Bloem J."/>
            <person name="Labutti K."/>
            <person name="Salamov A."/>
            <person name="Andreopoulos B."/>
            <person name="Baker S."/>
            <person name="Barry K."/>
            <person name="Bills G."/>
            <person name="Bluhm B."/>
            <person name="Cannon C."/>
            <person name="Castanera R."/>
            <person name="Culley D."/>
            <person name="Daum C."/>
            <person name="Ezra D."/>
            <person name="Gonzalez J."/>
            <person name="Henrissat B."/>
            <person name="Kuo A."/>
            <person name="Liang C."/>
            <person name="Lipzen A."/>
            <person name="Lutzoni F."/>
            <person name="Magnuson J."/>
            <person name="Mondo S."/>
            <person name="Nolan M."/>
            <person name="Ohm R."/>
            <person name="Pangilinan J."/>
            <person name="Park H.-J."/>
            <person name="Ramirez L."/>
            <person name="Alfaro M."/>
            <person name="Sun H."/>
            <person name="Tritt A."/>
            <person name="Yoshinaga Y."/>
            <person name="Zwiers L.-H."/>
            <person name="Turgeon B."/>
            <person name="Goodwin S."/>
            <person name="Spatafora J."/>
            <person name="Crous P."/>
            <person name="Grigoriev I."/>
        </authorList>
    </citation>
    <scope>NUCLEOTIDE SEQUENCE</scope>
    <source>
        <strain evidence="3">CBS 109.77</strain>
    </source>
</reference>
<dbReference type="AlphaFoldDB" id="A0A6A6XJ62"/>
<feature type="region of interest" description="Disordered" evidence="2">
    <location>
        <begin position="641"/>
        <end position="666"/>
    </location>
</feature>
<dbReference type="GO" id="GO:0005634">
    <property type="term" value="C:nucleus"/>
    <property type="evidence" value="ECO:0007669"/>
    <property type="project" value="InterPro"/>
</dbReference>
<keyword evidence="1" id="KW-0175">Coiled coil</keyword>
<feature type="region of interest" description="Disordered" evidence="2">
    <location>
        <begin position="89"/>
        <end position="110"/>
    </location>
</feature>
<feature type="compositionally biased region" description="Polar residues" evidence="2">
    <location>
        <begin position="41"/>
        <end position="63"/>
    </location>
</feature>
<feature type="compositionally biased region" description="Basic and acidic residues" evidence="2">
    <location>
        <begin position="252"/>
        <end position="264"/>
    </location>
</feature>
<dbReference type="Proteomes" id="UP000799757">
    <property type="component" value="Unassembled WGS sequence"/>
</dbReference>
<feature type="compositionally biased region" description="Acidic residues" evidence="2">
    <location>
        <begin position="872"/>
        <end position="894"/>
    </location>
</feature>
<proteinExistence type="predicted"/>
<feature type="compositionally biased region" description="Low complexity" evidence="2">
    <location>
        <begin position="495"/>
        <end position="506"/>
    </location>
</feature>
<evidence type="ECO:0000256" key="2">
    <source>
        <dbReference type="SAM" id="MobiDB-lite"/>
    </source>
</evidence>
<evidence type="ECO:0008006" key="5">
    <source>
        <dbReference type="Google" id="ProtNLM"/>
    </source>
</evidence>
<sequence length="1003" mass="109956">MDHTRNTTSRQPSHPRRPPAHESVTLRHDQPGRPSPAPASDQANPPSTISPELPAKNQSSGESSDAGHWYENTNNNAIQSNASFIDNDPPFFLRNSSSSATPPERHEMRSTHILPQSTAVPHRPGMLRRDTDTSSAEEYRNVIDDLTVANKMLKQKLRKYERLYDAHLQSEKLLEVRFHGLPDHKKRELEEYLQKFAADMDGTANDGYQPTSYAPLLAAQKSTYSHTSRVAESGYASISASGQNSTSAPIGQEHDRRKMSELQYKEQQQSIRSYLHDIPVGLLPQRNAPMTEKSKKKLVVRRLEQIFAGKLSAPGSHQHPIQQEEVAQSAAMADRRAKEATGQQSRLEGLREARIMTTESEDENTPFAPALEALPRPPSALLINNQELSGSGSPDQRPTRPLDLDPYRAQVPAENIEYIRHLGFTPPNVVSGEALEDGHGWLYLNLLIGMAQLHTYNVTNDFVKDAVSEFSSKFELSHDGRKVRWRGDQDVMMGSSDSSSEQLSNSPLGIIAGSSPMSPAKRLKSRNRGESSGSKLGLEWRARRTVRPVKKQVEGKLAYTPLFFHKDVSEEEGDFYNLDMSSSNNSPLLAQAHGDSSGFASSVIQSATSRKRRDNDGPIIFYNRAKFCTDLSGDGQSFSAANPAVSKTSTTQPLGAAPSPLPVKHVPSEICEPRGPFDNVSMDTEMIESEKPSSSEEELGFSPESLRNDSGSESADIMDFEASGLGGVRPDDNFGIEVRRSQVQTAPSTSTYTQQRKAYGYPQKILEALEEQSVLEGANCRKEPHVITEKILSTSRKSLPSSTLPPASFLDSTYSYDIESDCVSDVSSGPSSSDFSDEQLEPSTALQLLKIAPPAHVGSTHAVAKDPPTISSEEEYSEKDFDFDDDDNDDDDGSVDFLATARRLDPTSVRASEREYDAVVADRLAENIPAGSSAATAGGGSGFNTPQKGMAIIQEDVESLDSNMDMPSTSDACATSKTRNLKRTGTSESDLASLHLQKLQKKD</sequence>
<dbReference type="GO" id="GO:0005737">
    <property type="term" value="C:cytoplasm"/>
    <property type="evidence" value="ECO:0007669"/>
    <property type="project" value="InterPro"/>
</dbReference>
<feature type="region of interest" description="Disordered" evidence="2">
    <location>
        <begin position="821"/>
        <end position="895"/>
    </location>
</feature>
<dbReference type="Pfam" id="PF09421">
    <property type="entry name" value="FRQ"/>
    <property type="match status" value="1"/>
</dbReference>
<feature type="coiled-coil region" evidence="1">
    <location>
        <begin position="136"/>
        <end position="170"/>
    </location>
</feature>